<dbReference type="GO" id="GO:0005829">
    <property type="term" value="C:cytosol"/>
    <property type="evidence" value="ECO:0007669"/>
    <property type="project" value="TreeGrafter"/>
</dbReference>
<keyword evidence="5" id="KW-0822">Tryptophan biosynthesis</keyword>
<dbReference type="PANTHER" id="PTHR43406">
    <property type="entry name" value="TRYPTOPHAN SYNTHASE, ALPHA CHAIN"/>
    <property type="match status" value="1"/>
</dbReference>
<evidence type="ECO:0000313" key="9">
    <source>
        <dbReference type="EMBL" id="GAG32863.1"/>
    </source>
</evidence>
<dbReference type="GO" id="GO:0004834">
    <property type="term" value="F:tryptophan synthase activity"/>
    <property type="evidence" value="ECO:0007669"/>
    <property type="project" value="UniProtKB-EC"/>
</dbReference>
<comment type="caution">
    <text evidence="9">The sequence shown here is derived from an EMBL/GenBank/DDBJ whole genome shotgun (WGS) entry which is preliminary data.</text>
</comment>
<evidence type="ECO:0000256" key="7">
    <source>
        <dbReference type="ARBA" id="ARBA00023239"/>
    </source>
</evidence>
<dbReference type="UniPathway" id="UPA00035">
    <property type="reaction ID" value="UER00044"/>
</dbReference>
<reference evidence="9" key="1">
    <citation type="journal article" date="2014" name="Front. Microbiol.">
        <title>High frequency of phylogenetically diverse reductive dehalogenase-homologous genes in deep subseafloor sedimentary metagenomes.</title>
        <authorList>
            <person name="Kawai M."/>
            <person name="Futagami T."/>
            <person name="Toyoda A."/>
            <person name="Takaki Y."/>
            <person name="Nishi S."/>
            <person name="Hori S."/>
            <person name="Arai W."/>
            <person name="Tsubouchi T."/>
            <person name="Morono Y."/>
            <person name="Uchiyama I."/>
            <person name="Ito T."/>
            <person name="Fujiyama A."/>
            <person name="Inagaki F."/>
            <person name="Takami H."/>
        </authorList>
    </citation>
    <scope>NUCLEOTIDE SEQUENCE</scope>
    <source>
        <strain evidence="9">Expedition CK06-06</strain>
    </source>
</reference>
<name>X0X881_9ZZZZ</name>
<dbReference type="PROSITE" id="PS00167">
    <property type="entry name" value="TRP_SYNTHASE_ALPHA"/>
    <property type="match status" value="1"/>
</dbReference>
<comment type="pathway">
    <text evidence="1">Amino-acid biosynthesis; L-tryptophan biosynthesis; L-tryptophan from chorismate: step 5/5.</text>
</comment>
<feature type="non-terminal residue" evidence="9">
    <location>
        <position position="119"/>
    </location>
</feature>
<evidence type="ECO:0000256" key="4">
    <source>
        <dbReference type="ARBA" id="ARBA00022605"/>
    </source>
</evidence>
<dbReference type="InterPro" id="IPR018204">
    <property type="entry name" value="Trp_synthase_alpha_AS"/>
</dbReference>
<evidence type="ECO:0000256" key="5">
    <source>
        <dbReference type="ARBA" id="ARBA00022822"/>
    </source>
</evidence>
<accession>X0X881</accession>
<proteinExistence type="predicted"/>
<dbReference type="Gene3D" id="3.20.20.70">
    <property type="entry name" value="Aldolase class I"/>
    <property type="match status" value="1"/>
</dbReference>
<dbReference type="PANTHER" id="PTHR43406:SF1">
    <property type="entry name" value="TRYPTOPHAN SYNTHASE ALPHA CHAIN, CHLOROPLASTIC"/>
    <property type="match status" value="1"/>
</dbReference>
<dbReference type="InterPro" id="IPR002028">
    <property type="entry name" value="Trp_synthase_suA"/>
</dbReference>
<dbReference type="AlphaFoldDB" id="X0X881"/>
<protein>
    <recommendedName>
        <fullName evidence="3">tryptophan synthase</fullName>
        <ecNumber evidence="3">4.2.1.20</ecNumber>
    </recommendedName>
</protein>
<evidence type="ECO:0000256" key="3">
    <source>
        <dbReference type="ARBA" id="ARBA00012043"/>
    </source>
</evidence>
<dbReference type="CDD" id="cd04724">
    <property type="entry name" value="Tryptophan_synthase_alpha"/>
    <property type="match status" value="1"/>
</dbReference>
<comment type="subunit">
    <text evidence="2">Tetramer of two alpha and two beta chains.</text>
</comment>
<dbReference type="EMBL" id="BARS01040173">
    <property type="protein sequence ID" value="GAG32863.1"/>
    <property type="molecule type" value="Genomic_DNA"/>
</dbReference>
<sequence>MSRISSFFTTPRKMRKKRKALIAYLTVGFPSVAATLEVAPALVSAGCDMIELGIPFSDPLADGTTIQRASHRALQQGVTPRLCLEVASELRQRLDAPLIFMSYYNPLLHYGLEAFCAAS</sequence>
<organism evidence="9">
    <name type="scientific">marine sediment metagenome</name>
    <dbReference type="NCBI Taxonomy" id="412755"/>
    <lineage>
        <taxon>unclassified sequences</taxon>
        <taxon>metagenomes</taxon>
        <taxon>ecological metagenomes</taxon>
    </lineage>
</organism>
<evidence type="ECO:0000256" key="6">
    <source>
        <dbReference type="ARBA" id="ARBA00023141"/>
    </source>
</evidence>
<evidence type="ECO:0000256" key="1">
    <source>
        <dbReference type="ARBA" id="ARBA00004733"/>
    </source>
</evidence>
<dbReference type="NCBIfam" id="TIGR00262">
    <property type="entry name" value="trpA"/>
    <property type="match status" value="1"/>
</dbReference>
<dbReference type="InterPro" id="IPR011060">
    <property type="entry name" value="RibuloseP-bd_barrel"/>
</dbReference>
<comment type="catalytic activity">
    <reaction evidence="8">
        <text>(1S,2R)-1-C-(indol-3-yl)glycerol 3-phosphate + L-serine = D-glyceraldehyde 3-phosphate + L-tryptophan + H2O</text>
        <dbReference type="Rhea" id="RHEA:10532"/>
        <dbReference type="ChEBI" id="CHEBI:15377"/>
        <dbReference type="ChEBI" id="CHEBI:33384"/>
        <dbReference type="ChEBI" id="CHEBI:57912"/>
        <dbReference type="ChEBI" id="CHEBI:58866"/>
        <dbReference type="ChEBI" id="CHEBI:59776"/>
        <dbReference type="EC" id="4.2.1.20"/>
    </reaction>
</comment>
<evidence type="ECO:0000256" key="2">
    <source>
        <dbReference type="ARBA" id="ARBA00011270"/>
    </source>
</evidence>
<dbReference type="EC" id="4.2.1.20" evidence="3"/>
<dbReference type="Pfam" id="PF00290">
    <property type="entry name" value="Trp_syntA"/>
    <property type="match status" value="1"/>
</dbReference>
<keyword evidence="6" id="KW-0057">Aromatic amino acid biosynthesis</keyword>
<dbReference type="InterPro" id="IPR013785">
    <property type="entry name" value="Aldolase_TIM"/>
</dbReference>
<dbReference type="SUPFAM" id="SSF51366">
    <property type="entry name" value="Ribulose-phoshate binding barrel"/>
    <property type="match status" value="1"/>
</dbReference>
<gene>
    <name evidence="9" type="ORF">S01H1_61287</name>
</gene>
<evidence type="ECO:0000256" key="8">
    <source>
        <dbReference type="ARBA" id="ARBA00049047"/>
    </source>
</evidence>
<keyword evidence="7" id="KW-0456">Lyase</keyword>
<keyword evidence="4" id="KW-0028">Amino-acid biosynthesis</keyword>